<reference evidence="1 2" key="1">
    <citation type="submission" date="2024-09" db="EMBL/GenBank/DDBJ databases">
        <authorList>
            <person name="Sun Q."/>
            <person name="Mori K."/>
        </authorList>
    </citation>
    <scope>NUCLEOTIDE SEQUENCE [LARGE SCALE GENOMIC DNA]</scope>
    <source>
        <strain evidence="1 2">CGMCC 1.9126</strain>
    </source>
</reference>
<organism evidence="1 2">
    <name type="scientific">Robertmurraya beringensis</name>
    <dbReference type="NCBI Taxonomy" id="641660"/>
    <lineage>
        <taxon>Bacteria</taxon>
        <taxon>Bacillati</taxon>
        <taxon>Bacillota</taxon>
        <taxon>Bacilli</taxon>
        <taxon>Bacillales</taxon>
        <taxon>Bacillaceae</taxon>
        <taxon>Robertmurraya</taxon>
    </lineage>
</organism>
<evidence type="ECO:0000313" key="2">
    <source>
        <dbReference type="Proteomes" id="UP001589738"/>
    </source>
</evidence>
<proteinExistence type="predicted"/>
<dbReference type="Proteomes" id="UP001589738">
    <property type="component" value="Unassembled WGS sequence"/>
</dbReference>
<comment type="caution">
    <text evidence="1">The sequence shown here is derived from an EMBL/GenBank/DDBJ whole genome shotgun (WGS) entry which is preliminary data.</text>
</comment>
<keyword evidence="2" id="KW-1185">Reference proteome</keyword>
<accession>A0ABV6KUQ2</accession>
<dbReference type="EMBL" id="JBHLUU010000111">
    <property type="protein sequence ID" value="MFC0476750.1"/>
    <property type="molecule type" value="Genomic_DNA"/>
</dbReference>
<name>A0ABV6KUQ2_9BACI</name>
<sequence length="173" mass="19821">MRGNSHVRCRPGEKPEKTSKAYLLVYTRKIMYEFFKSTRCIYIDSGNESVTVPSDWRTRPKTKWTEDELNAYKESGWSGQVVTGVNLNLFKQECVAEAFPDVLEDDDEVRPSELSCTELSASDPQRLIVNKFAALAITNILTQIVEERTISSHITFYHAKRGYMRSTDVLKAE</sequence>
<evidence type="ECO:0000313" key="1">
    <source>
        <dbReference type="EMBL" id="MFC0476750.1"/>
    </source>
</evidence>
<protein>
    <submittedName>
        <fullName evidence="1">Uncharacterized protein</fullName>
    </submittedName>
</protein>
<gene>
    <name evidence="1" type="ORF">ACFFHF_16225</name>
</gene>